<protein>
    <submittedName>
        <fullName evidence="1">Uncharacterized protein</fullName>
    </submittedName>
</protein>
<name>A0ACC1NRA2_9PEZI</name>
<sequence>MIRIIWGLGLLIGFSLAEVARTPVVDLGYAKYRGSYNSAYDLNLFRGIRYAAPPVGKLRWQMPQAPAKNRSGILPAVDYAPQCPQSSPTGLFDQPPQPSGDEDCLFLNVVAPANGKRKPVLVWIHGGGYGLGNNRFESEFMQQIRTNGNSYVGVSVAYRLGAFGFLSSAEVGKFGVVNAAVHDLRFALKWVKKNIRHFGGDPEQVTIAGISAGGGSVMLLAMANGGREGDALFHGLITASPYLPTQWNFDDAWPTLTYEAFVDQAGCSDAEVKFECLQLADTAVLQNASNKVSAGANFGQWAFIPVTDGKLIRKRPSEQLAASKNTNGLRLLTSNTANEGPLFTPQNITDEEGFINFVLTNYPRLSEQNLTSILELYTVPENASEVYADSNGLTPPFSTTNSNCAVGWQQAANNLYAETTFACPSYWMADAFANAKGKSSWKYQFSVPTSIHGSDGDPLSKDPKVQGTGMDEVFRTAFQKIWGNFIITGDPTLSPTQTHSVSRGNITAASTGNWPQWDGRPKDNIMLNLNMTGGMPVITPTQLGGKTFNLTSYVPSTGGSYPELEAEFELVPAWSWEGGRDNMVKMRDAADESSGRTSVDRGCEIGRSETRIDPSVTTTQGQTVAKFLRAITWVPPWCRYNPHNPPKFTLSMNILLAFSTTFTVANLYYAQPILNVIASEFKVSYERSSNVATLSQAGYASGLLLVCPLGDLIPRRPLILFLIFATATMWIGLCLTTNFEAFVSLSYLCGVGTVTPQLMLPLVGDLAPAHRLFFTLPDYPATNQGLNYFRALGKMAVLVTKEPLLIQACLIGFLMSAAFTNFWTTLTFLLASPPYSYSSLDIGLFAFIGIAVISLAPVWSRLITDKFVFLFSSILGISVDLVGITIGTFIGTFTVAGPVIQAIFMDTGANFAHTANRSNIYGLDPKARNRINTVYMVFCFAGQLTGTAAGNRLYAQGGWTWSGSMNIGFIGLAILIGLARGPRETGWVGWKGGWNIRRDENIAEKNERQIAAEEPQALREPTNADDRSAT</sequence>
<dbReference type="Proteomes" id="UP001143856">
    <property type="component" value="Unassembled WGS sequence"/>
</dbReference>
<evidence type="ECO:0000313" key="1">
    <source>
        <dbReference type="EMBL" id="KAJ2980934.1"/>
    </source>
</evidence>
<organism evidence="1 2">
    <name type="scientific">Xylaria curta</name>
    <dbReference type="NCBI Taxonomy" id="42375"/>
    <lineage>
        <taxon>Eukaryota</taxon>
        <taxon>Fungi</taxon>
        <taxon>Dikarya</taxon>
        <taxon>Ascomycota</taxon>
        <taxon>Pezizomycotina</taxon>
        <taxon>Sordariomycetes</taxon>
        <taxon>Xylariomycetidae</taxon>
        <taxon>Xylariales</taxon>
        <taxon>Xylariaceae</taxon>
        <taxon>Xylaria</taxon>
    </lineage>
</organism>
<proteinExistence type="predicted"/>
<dbReference type="EMBL" id="JAPDGR010001624">
    <property type="protein sequence ID" value="KAJ2980934.1"/>
    <property type="molecule type" value="Genomic_DNA"/>
</dbReference>
<accession>A0ACC1NRA2</accession>
<keyword evidence="2" id="KW-1185">Reference proteome</keyword>
<evidence type="ECO:0000313" key="2">
    <source>
        <dbReference type="Proteomes" id="UP001143856"/>
    </source>
</evidence>
<reference evidence="1" key="1">
    <citation type="submission" date="2022-10" db="EMBL/GenBank/DDBJ databases">
        <title>Genome Sequence of Xylaria curta.</title>
        <authorList>
            <person name="Buettner E."/>
        </authorList>
    </citation>
    <scope>NUCLEOTIDE SEQUENCE</scope>
    <source>
        <strain evidence="1">Babe10</strain>
    </source>
</reference>
<comment type="caution">
    <text evidence="1">The sequence shown here is derived from an EMBL/GenBank/DDBJ whole genome shotgun (WGS) entry which is preliminary data.</text>
</comment>
<gene>
    <name evidence="1" type="ORF">NUW58_g6814</name>
</gene>